<protein>
    <submittedName>
        <fullName evidence="1">ABC transporter permease</fullName>
    </submittedName>
</protein>
<evidence type="ECO:0000313" key="2">
    <source>
        <dbReference type="Proteomes" id="UP000001940"/>
    </source>
</evidence>
<dbReference type="Proteomes" id="UP000001940">
    <property type="component" value="Chromosome I"/>
</dbReference>
<keyword evidence="2" id="KW-1185">Reference proteome</keyword>
<gene>
    <name evidence="1" type="ORF">CELE_Y47D9A.7</name>
    <name evidence="1 3" type="ORF">Y47D9A.7</name>
</gene>
<sequence>MILAAGALLSLYAFFLVLPIIIMAYAAQHYPLRL</sequence>
<dbReference type="EMBL" id="BX284601">
    <property type="protein sequence ID" value="SPC47141.1"/>
    <property type="molecule type" value="Genomic_DNA"/>
</dbReference>
<dbReference type="AGR" id="WB:WBGene00303090"/>
<dbReference type="WormBase" id="Y47D9A.7">
    <property type="protein sequence ID" value="CE52576"/>
    <property type="gene ID" value="WBGene00303090"/>
</dbReference>
<dbReference type="AlphaFoldDB" id="A0A2K5ATN9"/>
<evidence type="ECO:0000313" key="1">
    <source>
        <dbReference type="EMBL" id="SPC47141.1"/>
    </source>
</evidence>
<proteinExistence type="predicted"/>
<evidence type="ECO:0000313" key="3">
    <source>
        <dbReference type="WormBase" id="Y47D9A.7"/>
    </source>
</evidence>
<dbReference type="OrthoDB" id="285674at2759"/>
<dbReference type="InParanoid" id="A0A2K5ATN9"/>
<name>A0A2K5ATN9_CAEEL</name>
<organism evidence="1 2">
    <name type="scientific">Caenorhabditis elegans</name>
    <dbReference type="NCBI Taxonomy" id="6239"/>
    <lineage>
        <taxon>Eukaryota</taxon>
        <taxon>Metazoa</taxon>
        <taxon>Ecdysozoa</taxon>
        <taxon>Nematoda</taxon>
        <taxon>Chromadorea</taxon>
        <taxon>Rhabditida</taxon>
        <taxon>Rhabditina</taxon>
        <taxon>Rhabditomorpha</taxon>
        <taxon>Rhabditoidea</taxon>
        <taxon>Rhabditidae</taxon>
        <taxon>Peloderinae</taxon>
        <taxon>Caenorhabditis</taxon>
    </lineage>
</organism>
<reference evidence="1 2" key="1">
    <citation type="journal article" date="1998" name="Science">
        <title>Genome sequence of the nematode C. elegans: a platform for investigating biology.</title>
        <authorList>
            <consortium name="The C. elegans sequencing consortium"/>
            <person name="Sulson J.E."/>
            <person name="Waterston R."/>
        </authorList>
    </citation>
    <scope>NUCLEOTIDE SEQUENCE [LARGE SCALE GENOMIC DNA]</scope>
    <source>
        <strain evidence="1 2">Bristol N2</strain>
    </source>
</reference>
<accession>A0A2K5ATN9</accession>